<evidence type="ECO:0000313" key="2">
    <source>
        <dbReference type="EMBL" id="PSG94463.1"/>
    </source>
</evidence>
<gene>
    <name evidence="2" type="ORF">C7H61_00965</name>
</gene>
<dbReference type="Pfam" id="PF09346">
    <property type="entry name" value="SMI1_KNR4"/>
    <property type="match status" value="1"/>
</dbReference>
<feature type="domain" description="Knr4/Smi1-like" evidence="1">
    <location>
        <begin position="5"/>
        <end position="127"/>
    </location>
</feature>
<dbReference type="Gene3D" id="3.40.1580.10">
    <property type="entry name" value="SMI1/KNR4-like"/>
    <property type="match status" value="1"/>
</dbReference>
<evidence type="ECO:0000313" key="3">
    <source>
        <dbReference type="Proteomes" id="UP000238430"/>
    </source>
</evidence>
<proteinExistence type="predicted"/>
<keyword evidence="3" id="KW-1185">Reference proteome</keyword>
<evidence type="ECO:0000259" key="1">
    <source>
        <dbReference type="Pfam" id="PF09346"/>
    </source>
</evidence>
<dbReference type="InterPro" id="IPR037883">
    <property type="entry name" value="Knr4/Smi1-like_sf"/>
</dbReference>
<dbReference type="Proteomes" id="UP000238430">
    <property type="component" value="Unassembled WGS sequence"/>
</dbReference>
<protein>
    <submittedName>
        <fullName evidence="2">SMI1/KNR4 family protein</fullName>
    </submittedName>
</protein>
<comment type="caution">
    <text evidence="2">The sequence shown here is derived from an EMBL/GenBank/DDBJ whole genome shotgun (WGS) entry which is preliminary data.</text>
</comment>
<accession>A0A2T1NNJ5</accession>
<name>A0A2T1NNJ5_9FLAO</name>
<dbReference type="EMBL" id="PXOT01000011">
    <property type="protein sequence ID" value="PSG94463.1"/>
    <property type="molecule type" value="Genomic_DNA"/>
</dbReference>
<dbReference type="SUPFAM" id="SSF160631">
    <property type="entry name" value="SMI1/KNR4-like"/>
    <property type="match status" value="1"/>
</dbReference>
<reference evidence="2 3" key="1">
    <citation type="submission" date="2018-03" db="EMBL/GenBank/DDBJ databases">
        <title>Mesoflavibacter sp. HG37 and Mesoflavibacter sp. HG96 sp.nov., two marine bacteria isolated from seawater of Western Pacific Ocean.</title>
        <authorList>
            <person name="Cheng H."/>
            <person name="Wu Y.-H."/>
            <person name="Guo L.-L."/>
            <person name="Xu X.-W."/>
        </authorList>
    </citation>
    <scope>NUCLEOTIDE SEQUENCE [LARGE SCALE GENOMIC DNA]</scope>
    <source>
        <strain evidence="2 3">KCTC 42117</strain>
    </source>
</reference>
<organism evidence="2 3">
    <name type="scientific">Mesoflavibacter zeaxanthinifaciens subsp. sabulilitoris</name>
    <dbReference type="NCBI Taxonomy" id="1520893"/>
    <lineage>
        <taxon>Bacteria</taxon>
        <taxon>Pseudomonadati</taxon>
        <taxon>Bacteroidota</taxon>
        <taxon>Flavobacteriia</taxon>
        <taxon>Flavobacteriales</taxon>
        <taxon>Flavobacteriaceae</taxon>
        <taxon>Mesoflavibacter</taxon>
    </lineage>
</organism>
<dbReference type="AlphaFoldDB" id="A0A2T1NNJ5"/>
<sequence>MSFTLDEKYIKETESELNVKFPTEFKNRMIKSNGGVLVTDEFEFELFPFFDKFDRKRISRTCNHIGLETKNAREWIGFPENGIAIGSDGFGNLIILTHNGDRILTDEIYFWNHEIGEMEKIAKSIIELDE</sequence>
<dbReference type="OrthoDB" id="1353528at2"/>
<dbReference type="InterPro" id="IPR018958">
    <property type="entry name" value="Knr4/Smi1-like_dom"/>
</dbReference>
<dbReference type="RefSeq" id="WP_106676361.1">
    <property type="nucleotide sequence ID" value="NZ_JACHWV010000011.1"/>
</dbReference>